<evidence type="ECO:0000313" key="1">
    <source>
        <dbReference type="EMBL" id="MBO0451864.1"/>
    </source>
</evidence>
<dbReference type="RefSeq" id="WP_207107644.1">
    <property type="nucleotide sequence ID" value="NZ_JAFLVR010000012.1"/>
</dbReference>
<dbReference type="EMBL" id="JAFLVR010000012">
    <property type="protein sequence ID" value="MBO0451864.1"/>
    <property type="molecule type" value="Genomic_DNA"/>
</dbReference>
<name>A0ABS3HEJ1_9ENTE</name>
<proteinExistence type="predicted"/>
<evidence type="ECO:0000313" key="2">
    <source>
        <dbReference type="Proteomes" id="UP000664495"/>
    </source>
</evidence>
<dbReference type="Proteomes" id="UP000664495">
    <property type="component" value="Unassembled WGS sequence"/>
</dbReference>
<sequence>MLKLVAIFRSSAGKKQTWSFANPDTSKTPAQIKGLLERIGPLKLFSKEGEDLFDTVETAMLVETTETILF</sequence>
<comment type="caution">
    <text evidence="1">The sequence shown here is derived from an EMBL/GenBank/DDBJ whole genome shotgun (WGS) entry which is preliminary data.</text>
</comment>
<dbReference type="Pfam" id="PF11148">
    <property type="entry name" value="DUF2922"/>
    <property type="match status" value="1"/>
</dbReference>
<reference evidence="1 2" key="1">
    <citation type="submission" date="2021-03" db="EMBL/GenBank/DDBJ databases">
        <title>Enterococcal diversity collection.</title>
        <authorList>
            <person name="Gilmore M.S."/>
            <person name="Schwartzman J."/>
            <person name="Van Tyne D."/>
            <person name="Martin M."/>
            <person name="Earl A.M."/>
            <person name="Manson A.L."/>
            <person name="Straub T."/>
            <person name="Salamzade R."/>
            <person name="Saavedra J."/>
            <person name="Lebreton F."/>
            <person name="Prichula J."/>
            <person name="Schaufler K."/>
            <person name="Gaca A."/>
            <person name="Sgardioli B."/>
            <person name="Wagenaar J."/>
            <person name="Strong T."/>
        </authorList>
    </citation>
    <scope>NUCLEOTIDE SEQUENCE [LARGE SCALE GENOMIC DNA]</scope>
    <source>
        <strain evidence="1 2">MJM16</strain>
    </source>
</reference>
<gene>
    <name evidence="1" type="ORF">JZO85_06250</name>
</gene>
<keyword evidence="2" id="KW-1185">Reference proteome</keyword>
<protein>
    <submittedName>
        <fullName evidence="1">DUF2922 family protein</fullName>
    </submittedName>
</protein>
<organism evidence="1 2">
    <name type="scientific">Candidatus Enterococcus murrayae</name>
    <dbReference type="NCBI Taxonomy" id="2815321"/>
    <lineage>
        <taxon>Bacteria</taxon>
        <taxon>Bacillati</taxon>
        <taxon>Bacillota</taxon>
        <taxon>Bacilli</taxon>
        <taxon>Lactobacillales</taxon>
        <taxon>Enterococcaceae</taxon>
        <taxon>Enterococcus</taxon>
    </lineage>
</organism>
<dbReference type="InterPro" id="IPR021321">
    <property type="entry name" value="DUF2922"/>
</dbReference>
<accession>A0ABS3HEJ1</accession>